<dbReference type="PROSITE" id="PS00676">
    <property type="entry name" value="SIGMA54_INTERACT_2"/>
    <property type="match status" value="1"/>
</dbReference>
<dbReference type="InterPro" id="IPR011006">
    <property type="entry name" value="CheY-like_superfamily"/>
</dbReference>
<dbReference type="SMART" id="SM00382">
    <property type="entry name" value="AAA"/>
    <property type="match status" value="1"/>
</dbReference>
<dbReference type="SUPFAM" id="SSF46689">
    <property type="entry name" value="Homeodomain-like"/>
    <property type="match status" value="1"/>
</dbReference>
<feature type="domain" description="Sigma-54 factor interaction" evidence="7">
    <location>
        <begin position="151"/>
        <end position="372"/>
    </location>
</feature>
<dbReference type="Pfam" id="PF00158">
    <property type="entry name" value="Sigma54_activat"/>
    <property type="match status" value="1"/>
</dbReference>
<evidence type="ECO:0000256" key="6">
    <source>
        <dbReference type="PROSITE-ProRule" id="PRU00169"/>
    </source>
</evidence>
<evidence type="ECO:0000256" key="5">
    <source>
        <dbReference type="ARBA" id="ARBA00023163"/>
    </source>
</evidence>
<dbReference type="Pfam" id="PF02954">
    <property type="entry name" value="HTH_8"/>
    <property type="match status" value="1"/>
</dbReference>
<dbReference type="GO" id="GO:0005524">
    <property type="term" value="F:ATP binding"/>
    <property type="evidence" value="ECO:0007669"/>
    <property type="project" value="UniProtKB-KW"/>
</dbReference>
<dbReference type="PRINTS" id="PR01590">
    <property type="entry name" value="HTHFIS"/>
</dbReference>
<evidence type="ECO:0000259" key="7">
    <source>
        <dbReference type="PROSITE" id="PS50045"/>
    </source>
</evidence>
<dbReference type="Gene3D" id="3.40.50.2300">
    <property type="match status" value="1"/>
</dbReference>
<dbReference type="RefSeq" id="WP_040200531.1">
    <property type="nucleotide sequence ID" value="NZ_CP010311.1"/>
</dbReference>
<dbReference type="InterPro" id="IPR027417">
    <property type="entry name" value="P-loop_NTPase"/>
</dbReference>
<reference evidence="9 10" key="1">
    <citation type="journal article" date="2015" name="Genome Announc.">
        <title>Genomes of Geoalkalibacter ferrihydriticus Z-0531T and Geoalkalibacter subterraneus Red1T, Two Haloalkaliphilic Metal-Reducing Deltaproteobacteria.</title>
        <authorList>
            <person name="Badalamenti J.P."/>
            <person name="Krajmalnik-Brown R."/>
            <person name="Torres C.I."/>
            <person name="Bond D.R."/>
        </authorList>
    </citation>
    <scope>NUCLEOTIDE SEQUENCE [LARGE SCALE GENOMIC DNA]</scope>
    <source>
        <strain evidence="9 10">Red1</strain>
    </source>
</reference>
<dbReference type="PANTHER" id="PTHR32071:SF119">
    <property type="entry name" value="SIGMA L-DEPENDENT TRANSCRIPTIONAL REGULATOR YPLP-RELATED"/>
    <property type="match status" value="1"/>
</dbReference>
<keyword evidence="3" id="KW-0805">Transcription regulation</keyword>
<evidence type="ECO:0000256" key="3">
    <source>
        <dbReference type="ARBA" id="ARBA00023015"/>
    </source>
</evidence>
<evidence type="ECO:0000256" key="4">
    <source>
        <dbReference type="ARBA" id="ARBA00023125"/>
    </source>
</evidence>
<dbReference type="Gene3D" id="1.10.8.60">
    <property type="match status" value="1"/>
</dbReference>
<dbReference type="PROSITE" id="PS00675">
    <property type="entry name" value="SIGMA54_INTERACT_1"/>
    <property type="match status" value="1"/>
</dbReference>
<feature type="domain" description="Response regulatory" evidence="8">
    <location>
        <begin position="6"/>
        <end position="119"/>
    </location>
</feature>
<evidence type="ECO:0000313" key="9">
    <source>
        <dbReference type="EMBL" id="AJF06765.1"/>
    </source>
</evidence>
<dbReference type="EMBL" id="CP010311">
    <property type="protein sequence ID" value="AJF06765.1"/>
    <property type="molecule type" value="Genomic_DNA"/>
</dbReference>
<dbReference type="InterPro" id="IPR003593">
    <property type="entry name" value="AAA+_ATPase"/>
</dbReference>
<organism evidence="9 10">
    <name type="scientific">Geoalkalibacter subterraneus</name>
    <dbReference type="NCBI Taxonomy" id="483547"/>
    <lineage>
        <taxon>Bacteria</taxon>
        <taxon>Pseudomonadati</taxon>
        <taxon>Thermodesulfobacteriota</taxon>
        <taxon>Desulfuromonadia</taxon>
        <taxon>Desulfuromonadales</taxon>
        <taxon>Geoalkalibacteraceae</taxon>
        <taxon>Geoalkalibacter</taxon>
    </lineage>
</organism>
<dbReference type="InterPro" id="IPR025662">
    <property type="entry name" value="Sigma_54_int_dom_ATP-bd_1"/>
</dbReference>
<dbReference type="PROSITE" id="PS50110">
    <property type="entry name" value="RESPONSE_REGULATORY"/>
    <property type="match status" value="1"/>
</dbReference>
<dbReference type="CDD" id="cd00009">
    <property type="entry name" value="AAA"/>
    <property type="match status" value="1"/>
</dbReference>
<evidence type="ECO:0000313" key="10">
    <source>
        <dbReference type="Proteomes" id="UP000035036"/>
    </source>
</evidence>
<dbReference type="InterPro" id="IPR058031">
    <property type="entry name" value="AAA_lid_NorR"/>
</dbReference>
<dbReference type="Proteomes" id="UP000035036">
    <property type="component" value="Chromosome"/>
</dbReference>
<dbReference type="Pfam" id="PF00072">
    <property type="entry name" value="Response_reg"/>
    <property type="match status" value="1"/>
</dbReference>
<dbReference type="InterPro" id="IPR025943">
    <property type="entry name" value="Sigma_54_int_dom_ATP-bd_2"/>
</dbReference>
<dbReference type="PROSITE" id="PS00688">
    <property type="entry name" value="SIGMA54_INTERACT_3"/>
    <property type="match status" value="1"/>
</dbReference>
<dbReference type="InterPro" id="IPR001789">
    <property type="entry name" value="Sig_transdc_resp-reg_receiver"/>
</dbReference>
<dbReference type="PROSITE" id="PS50045">
    <property type="entry name" value="SIGMA54_INTERACT_4"/>
    <property type="match status" value="1"/>
</dbReference>
<dbReference type="InterPro" id="IPR002197">
    <property type="entry name" value="HTH_Fis"/>
</dbReference>
<accession>A0A0B5FRJ8</accession>
<keyword evidence="5" id="KW-0804">Transcription</keyword>
<feature type="modified residue" description="4-aspartylphosphate" evidence="6">
    <location>
        <position position="54"/>
    </location>
</feature>
<gene>
    <name evidence="9" type="ORF">GSUB_09720</name>
</gene>
<keyword evidence="1" id="KW-0547">Nucleotide-binding</keyword>
<keyword evidence="6" id="KW-0597">Phosphoprotein</keyword>
<dbReference type="PANTHER" id="PTHR32071">
    <property type="entry name" value="TRANSCRIPTIONAL REGULATORY PROTEIN"/>
    <property type="match status" value="1"/>
</dbReference>
<dbReference type="SUPFAM" id="SSF52172">
    <property type="entry name" value="CheY-like"/>
    <property type="match status" value="1"/>
</dbReference>
<dbReference type="AlphaFoldDB" id="A0A0B5FRJ8"/>
<dbReference type="OrthoDB" id="5401077at2"/>
<keyword evidence="10" id="KW-1185">Reference proteome</keyword>
<keyword evidence="2" id="KW-0067">ATP-binding</keyword>
<dbReference type="InterPro" id="IPR009057">
    <property type="entry name" value="Homeodomain-like_sf"/>
</dbReference>
<evidence type="ECO:0000256" key="2">
    <source>
        <dbReference type="ARBA" id="ARBA00022840"/>
    </source>
</evidence>
<dbReference type="GO" id="GO:0043565">
    <property type="term" value="F:sequence-specific DNA binding"/>
    <property type="evidence" value="ECO:0007669"/>
    <property type="project" value="InterPro"/>
</dbReference>
<evidence type="ECO:0000256" key="1">
    <source>
        <dbReference type="ARBA" id="ARBA00022741"/>
    </source>
</evidence>
<dbReference type="InterPro" id="IPR025944">
    <property type="entry name" value="Sigma_54_int_dom_CS"/>
</dbReference>
<protein>
    <submittedName>
        <fullName evidence="9">Chemotaxis protein CheY</fullName>
    </submittedName>
</protein>
<sequence length="447" mass="49697">MSGKIRILVVDDDPLTCRILERMLKKDYQVSSYTSSEEGLQHLRSQGTDLLFTDLKMPRINGFELMAKAHEIDPAIIVFIITGFSSLDNAVAAVKKGAYDYIAKPFEPDDVQLRIARALKERTLETQVDRLQQERQRGREQETPLTCNARMEELLELARRVAMTDSNVLIQGETGVGKEVLARFIHRQSPRSAGAFVPVNCGALAEGVLESELFGHEKGAFTGATSKRSGYFELADKGTLLLDEIGTTNANFQVKLLRVLQERLVHPVGSSRPVPVDVRLIAAANIDLAEAARSDLFRSDLYYRLSVVTLHIPPLRERCEDIPLLARHFLEKYRHINPRVQDITPEGLSRLQGYSFPGNVRELENIIERAMILATGNALCTDTLLLGGMTPAPAQTSGGKPLAMEEAEKNHILQVLAQCGGRKGEAADLLGINKSTLWRKMKRFGIE</sequence>
<dbReference type="FunFam" id="3.40.50.300:FF:000006">
    <property type="entry name" value="DNA-binding transcriptional regulator NtrC"/>
    <property type="match status" value="1"/>
</dbReference>
<dbReference type="HOGENOM" id="CLU_000445_0_6_7"/>
<dbReference type="Pfam" id="PF25601">
    <property type="entry name" value="AAA_lid_14"/>
    <property type="match status" value="1"/>
</dbReference>
<keyword evidence="4" id="KW-0238">DNA-binding</keyword>
<dbReference type="SMART" id="SM00448">
    <property type="entry name" value="REC"/>
    <property type="match status" value="1"/>
</dbReference>
<dbReference type="SUPFAM" id="SSF52540">
    <property type="entry name" value="P-loop containing nucleoside triphosphate hydrolases"/>
    <property type="match status" value="1"/>
</dbReference>
<dbReference type="GO" id="GO:0006355">
    <property type="term" value="P:regulation of DNA-templated transcription"/>
    <property type="evidence" value="ECO:0007669"/>
    <property type="project" value="InterPro"/>
</dbReference>
<dbReference type="STRING" id="483547.GSUB_09720"/>
<dbReference type="InterPro" id="IPR002078">
    <property type="entry name" value="Sigma_54_int"/>
</dbReference>
<dbReference type="Gene3D" id="1.10.10.60">
    <property type="entry name" value="Homeodomain-like"/>
    <property type="match status" value="1"/>
</dbReference>
<name>A0A0B5FRJ8_9BACT</name>
<proteinExistence type="predicted"/>
<evidence type="ECO:0000259" key="8">
    <source>
        <dbReference type="PROSITE" id="PS50110"/>
    </source>
</evidence>
<dbReference type="GO" id="GO:0000160">
    <property type="term" value="P:phosphorelay signal transduction system"/>
    <property type="evidence" value="ECO:0007669"/>
    <property type="project" value="InterPro"/>
</dbReference>
<dbReference type="Gene3D" id="3.40.50.300">
    <property type="entry name" value="P-loop containing nucleotide triphosphate hydrolases"/>
    <property type="match status" value="1"/>
</dbReference>
<dbReference type="KEGG" id="gsb:GSUB_09720"/>